<dbReference type="PANTHER" id="PTHR23030:SF39">
    <property type="entry name" value="PROGRAMMED CELL DEATH 6-INTERACTING PROTEIN"/>
    <property type="match status" value="1"/>
</dbReference>
<dbReference type="Gene3D" id="1.20.140.50">
    <property type="entry name" value="alix/aip1 like domains"/>
    <property type="match status" value="1"/>
</dbReference>
<dbReference type="SMART" id="SM01041">
    <property type="entry name" value="BRO1"/>
    <property type="match status" value="1"/>
</dbReference>
<dbReference type="HOGENOM" id="CLU_007181_2_1_1"/>
<dbReference type="PROSITE" id="PS51180">
    <property type="entry name" value="BRO1"/>
    <property type="match status" value="1"/>
</dbReference>
<comment type="similarity">
    <text evidence="1">Belongs to the palA/RIM20 family.</text>
</comment>
<reference evidence="4" key="1">
    <citation type="submission" date="2011-04" db="EMBL/GenBank/DDBJ databases">
        <title>Evolution of plant cell wall degrading machinery underlies the functional diversity of forest fungi.</title>
        <authorList>
            <consortium name="US DOE Joint Genome Institute (JGI-PGF)"/>
            <person name="Eastwood D.C."/>
            <person name="Floudas D."/>
            <person name="Binder M."/>
            <person name="Majcherczyk A."/>
            <person name="Schneider P."/>
            <person name="Aerts A."/>
            <person name="Asiegbu F.O."/>
            <person name="Baker S.E."/>
            <person name="Barry K."/>
            <person name="Bendiksby M."/>
            <person name="Blumentritt M."/>
            <person name="Coutinho P.M."/>
            <person name="Cullen D."/>
            <person name="Cullen D."/>
            <person name="Gathman A."/>
            <person name="Goodell B."/>
            <person name="Henrissat B."/>
            <person name="Ihrmark K."/>
            <person name="Kauserud H."/>
            <person name="Kohler A."/>
            <person name="LaButti K."/>
            <person name="Lapidus A."/>
            <person name="Lavin J.L."/>
            <person name="Lee Y.-H."/>
            <person name="Lindquist E."/>
            <person name="Lilly W."/>
            <person name="Lucas S."/>
            <person name="Morin E."/>
            <person name="Murat C."/>
            <person name="Oguiza J.A."/>
            <person name="Park J."/>
            <person name="Pisabarro A.G."/>
            <person name="Riley R."/>
            <person name="Rosling A."/>
            <person name="Salamov A."/>
            <person name="Schmidt O."/>
            <person name="Schmutz J."/>
            <person name="Skrede I."/>
            <person name="Stenlid J."/>
            <person name="Wiebenga A."/>
            <person name="Xie X."/>
            <person name="Kues U."/>
            <person name="Hibbett D.S."/>
            <person name="Hoffmeister D."/>
            <person name="Hogberg N."/>
            <person name="Martin F."/>
            <person name="Grigoriev I.V."/>
            <person name="Watkinson S.C."/>
        </authorList>
    </citation>
    <scope>NUCLEOTIDE SEQUENCE</scope>
    <source>
        <strain evidence="4">S7.9</strain>
    </source>
</reference>
<dbReference type="InterPro" id="IPR038499">
    <property type="entry name" value="BRO1_sf"/>
</dbReference>
<proteinExistence type="inferred from homology"/>
<dbReference type="RefSeq" id="XP_007318756.1">
    <property type="nucleotide sequence ID" value="XM_007318694.1"/>
</dbReference>
<dbReference type="Proteomes" id="UP000008064">
    <property type="component" value="Unassembled WGS sequence"/>
</dbReference>
<dbReference type="InterPro" id="IPR004328">
    <property type="entry name" value="BRO1_dom"/>
</dbReference>
<protein>
    <recommendedName>
        <fullName evidence="3">BRO1 domain-containing protein</fullName>
    </recommendedName>
</protein>
<sequence length="786" mass="88234">MPNQLAIPFKKHFPVSIRQAVRDYIHAHSSDHPEAFKWDINRWESLRKDGVGGVVHVNRIDTAINYHTQLVFILTKMPADINLEISYAHAFSPASTPITMRSLAFERAAVLFNLAALYSQLASSEDRSSQDGVKRASAFYQNAAGTLSFLVSSALPKLVFASDKEDLPRDLSESFVKSMEYLMLAQAQECVWQRAVMDHYKNGLIAKLAAKVSSLYAVSLTTIHAAAPPITRDFPSDWISQIETKQSHFAAAAQYRKSIDDLEANRYGLELARLFQAEITAKKGYNMARRGGVQSAVLQDIKSLLDAVQKNLTRAERDNDLIYHQDVPASSALPPIQEVSMVQSNTPPQLQDPKSAVGDEGILFGEMLGWGAREAINIYNDNKQTLVKEKISDAAQEMNDEAEDILAALNLPSSLEALEKPVGLPPSLLKKAEEVRLEQGPESIEASLDDVHRLAHHDMAILNEAMDILDNEASEDEAARKETLVSRIPSHQANRELVQKQQRYRDVLTQAAESDELVRQKWDEWETNIVALTWDEGDLEALVPSNAGRATSVSAQTQKFARTLRVLLESLDELFRARKELVERAQRLADGDNVRSKILKAASNFERWVDVQPVMFEDVSDEELAKYDRFIQGLAESQKKQEEILDSLRVNNEHFVQSRKEDPSIKEREQALRSLDLAYHKYREISRNLEEGMKFYNNLTGILLQFKEACKLWSNARSKEIRSLSHSLQTLSISAEEKEATTPPPAVSEAPSARAGKKPAISLPPLNSSEWETMNLPASPPRFSKR</sequence>
<dbReference type="Gene3D" id="1.25.40.280">
    <property type="entry name" value="alix/aip1 like domains"/>
    <property type="match status" value="1"/>
</dbReference>
<evidence type="ECO:0000259" key="3">
    <source>
        <dbReference type="PROSITE" id="PS51180"/>
    </source>
</evidence>
<name>F8NXR6_SERL9</name>
<feature type="domain" description="BRO1" evidence="3">
    <location>
        <begin position="3"/>
        <end position="402"/>
    </location>
</feature>
<evidence type="ECO:0000256" key="2">
    <source>
        <dbReference type="SAM" id="MobiDB-lite"/>
    </source>
</evidence>
<dbReference type="AlphaFoldDB" id="F8NXR6"/>
<evidence type="ECO:0000256" key="1">
    <source>
        <dbReference type="ARBA" id="ARBA00038154"/>
    </source>
</evidence>
<dbReference type="GO" id="GO:0005768">
    <property type="term" value="C:endosome"/>
    <property type="evidence" value="ECO:0007669"/>
    <property type="project" value="TreeGrafter"/>
</dbReference>
<dbReference type="KEGG" id="sla:SERLADRAFT_449493"/>
<gene>
    <name evidence="4" type="ORF">SERLADRAFT_449493</name>
</gene>
<dbReference type="Gene3D" id="1.20.120.560">
    <property type="entry name" value="alix/aip1 in complex with the ypdl late domain"/>
    <property type="match status" value="1"/>
</dbReference>
<dbReference type="CDD" id="cd09241">
    <property type="entry name" value="BRO1_ScRim20-like"/>
    <property type="match status" value="1"/>
</dbReference>
<dbReference type="GeneID" id="18816556"/>
<accession>F8NXR6</accession>
<dbReference type="Pfam" id="PF13949">
    <property type="entry name" value="ALIX_LYPXL_bnd"/>
    <property type="match status" value="1"/>
</dbReference>
<organism>
    <name type="scientific">Serpula lacrymans var. lacrymans (strain S7.9)</name>
    <name type="common">Dry rot fungus</name>
    <dbReference type="NCBI Taxonomy" id="578457"/>
    <lineage>
        <taxon>Eukaryota</taxon>
        <taxon>Fungi</taxon>
        <taxon>Dikarya</taxon>
        <taxon>Basidiomycota</taxon>
        <taxon>Agaricomycotina</taxon>
        <taxon>Agaricomycetes</taxon>
        <taxon>Agaricomycetidae</taxon>
        <taxon>Boletales</taxon>
        <taxon>Coniophorineae</taxon>
        <taxon>Serpulaceae</taxon>
        <taxon>Serpula</taxon>
    </lineage>
</organism>
<dbReference type="PANTHER" id="PTHR23030">
    <property type="entry name" value="PCD6 INTERACTING PROTEIN-RELATED"/>
    <property type="match status" value="1"/>
</dbReference>
<dbReference type="EMBL" id="GL945434">
    <property type="protein sequence ID" value="EGO24737.1"/>
    <property type="molecule type" value="Genomic_DNA"/>
</dbReference>
<feature type="region of interest" description="Disordered" evidence="2">
    <location>
        <begin position="734"/>
        <end position="786"/>
    </location>
</feature>
<dbReference type="InterPro" id="IPR025304">
    <property type="entry name" value="ALIX_V_dom"/>
</dbReference>
<dbReference type="Pfam" id="PF03097">
    <property type="entry name" value="BRO1"/>
    <property type="match status" value="1"/>
</dbReference>
<dbReference type="OrthoDB" id="64867at2759"/>
<evidence type="ECO:0000313" key="4">
    <source>
        <dbReference type="EMBL" id="EGO24737.1"/>
    </source>
</evidence>